<accession>U3AMN8</accession>
<evidence type="ECO:0000313" key="2">
    <source>
        <dbReference type="Proteomes" id="UP000016566"/>
    </source>
</evidence>
<comment type="caution">
    <text evidence="1">The sequence shown here is derived from an EMBL/GenBank/DDBJ whole genome shotgun (WGS) entry which is preliminary data.</text>
</comment>
<evidence type="ECO:0000313" key="1">
    <source>
        <dbReference type="EMBL" id="GAD56003.1"/>
    </source>
</evidence>
<sequence length="69" mass="7767">MATDARLLRALEDENAKLKKLLAEQMLDNAILRAVAAKNGSARRQALAVDRSSVRYRSVRPRRSPLARH</sequence>
<dbReference type="EMBL" id="BATB01000026">
    <property type="protein sequence ID" value="GAD56003.1"/>
    <property type="molecule type" value="Genomic_DNA"/>
</dbReference>
<reference evidence="1" key="1">
    <citation type="journal article" date="2013" name="Genome Announc.">
        <title>Draft Genome Sequence of Loktanella cinnabarina LL-001T, Isolated from Deep-Sea Floor Sediment.</title>
        <authorList>
            <person name="Nishi S."/>
            <person name="Tsubouchi T."/>
            <person name="Takaki Y."/>
            <person name="Koyanagi R."/>
            <person name="Satoh N."/>
            <person name="Maruyama T."/>
            <person name="Hatada Y."/>
        </authorList>
    </citation>
    <scope>NUCLEOTIDE SEQUENCE [LARGE SCALE GENOMIC DNA]</scope>
    <source>
        <strain evidence="1">LL-001</strain>
    </source>
</reference>
<proteinExistence type="predicted"/>
<dbReference type="RefSeq" id="WP_021694104.1">
    <property type="nucleotide sequence ID" value="NZ_BATB01000026.1"/>
</dbReference>
<dbReference type="Proteomes" id="UP000016566">
    <property type="component" value="Unassembled WGS sequence"/>
</dbReference>
<dbReference type="AlphaFoldDB" id="U3AMN8"/>
<dbReference type="STRING" id="1337093.MBELCI_2055"/>
<name>U3AMN8_9RHOB</name>
<protein>
    <submittedName>
        <fullName evidence="1">Mobile element protein</fullName>
    </submittedName>
</protein>
<organism evidence="1 2">
    <name type="scientific">Limimaricola cinnabarinus LL-001</name>
    <dbReference type="NCBI Taxonomy" id="1337093"/>
    <lineage>
        <taxon>Bacteria</taxon>
        <taxon>Pseudomonadati</taxon>
        <taxon>Pseudomonadota</taxon>
        <taxon>Alphaproteobacteria</taxon>
        <taxon>Rhodobacterales</taxon>
        <taxon>Paracoccaceae</taxon>
        <taxon>Limimaricola</taxon>
    </lineage>
</organism>
<gene>
    <name evidence="1" type="ORF">MBELCI_2055</name>
</gene>
<keyword evidence="2" id="KW-1185">Reference proteome</keyword>
<dbReference type="eggNOG" id="COG2963">
    <property type="taxonomic scope" value="Bacteria"/>
</dbReference>